<organism evidence="2 3">
    <name type="scientific">Staphylococcus cohnii</name>
    <dbReference type="NCBI Taxonomy" id="29382"/>
    <lineage>
        <taxon>Bacteria</taxon>
        <taxon>Bacillati</taxon>
        <taxon>Bacillota</taxon>
        <taxon>Bacilli</taxon>
        <taxon>Bacillales</taxon>
        <taxon>Staphylococcaceae</taxon>
        <taxon>Staphylococcus</taxon>
        <taxon>Staphylococcus cohnii species complex</taxon>
    </lineage>
</organism>
<dbReference type="AlphaFoldDB" id="A0A2T4LU55"/>
<dbReference type="Proteomes" id="UP000241208">
    <property type="component" value="Unassembled WGS sequence"/>
</dbReference>
<dbReference type="EMBL" id="PYZR01000028">
    <property type="protein sequence ID" value="PTF66862.1"/>
    <property type="molecule type" value="Genomic_DNA"/>
</dbReference>
<reference evidence="2 3" key="1">
    <citation type="journal article" date="2016" name="Front. Microbiol.">
        <title>Comprehensive Phylogenetic Analysis of Bovine Non-aureus Staphylococci Species Based on Whole-Genome Sequencing.</title>
        <authorList>
            <person name="Naushad S."/>
            <person name="Barkema H.W."/>
            <person name="Luby C."/>
            <person name="Condas L.A."/>
            <person name="Nobrega D.B."/>
            <person name="Carson D.A."/>
            <person name="De Buck J."/>
        </authorList>
    </citation>
    <scope>NUCLEOTIDE SEQUENCE [LARGE SCALE GENOMIC DNA]</scope>
    <source>
        <strain evidence="2 3">SNUC 3829</strain>
    </source>
</reference>
<evidence type="ECO:0000256" key="1">
    <source>
        <dbReference type="SAM" id="MobiDB-lite"/>
    </source>
</evidence>
<gene>
    <name evidence="2" type="ORF">BUY34_04005</name>
</gene>
<sequence>MKNLLLSILAFLLTCCFIFLLVLVTNQQVLAKVHETISSYSDTNNVAQSKAGEEKADFDSNVPDDTKHEVPKEKPYNAKNHEPIAKLATHDLNDKEAGEINLPQFSEALNKAQKMVDSDNHSENEYNDYGIDSTCEGTYYYIFTFKNKQHPETYYRVTVDQNNKARIFDDAYKVQNHQDQDKPRISPHESEVIAQKYAKDALGNNATLKQVHASKQGMFYTFYDATAKKEYKVIVNKLGDVIRQPALK</sequence>
<dbReference type="RefSeq" id="WP_107384468.1">
    <property type="nucleotide sequence ID" value="NZ_JBOBEJ010000001.1"/>
</dbReference>
<name>A0A2T4LU55_9STAP</name>
<comment type="caution">
    <text evidence="2">The sequence shown here is derived from an EMBL/GenBank/DDBJ whole genome shotgun (WGS) entry which is preliminary data.</text>
</comment>
<accession>A0A2T4LU55</accession>
<evidence type="ECO:0000313" key="3">
    <source>
        <dbReference type="Proteomes" id="UP000241208"/>
    </source>
</evidence>
<protein>
    <submittedName>
        <fullName evidence="2">Uncharacterized protein</fullName>
    </submittedName>
</protein>
<feature type="region of interest" description="Disordered" evidence="1">
    <location>
        <begin position="42"/>
        <end position="81"/>
    </location>
</feature>
<feature type="compositionally biased region" description="Basic and acidic residues" evidence="1">
    <location>
        <begin position="51"/>
        <end position="81"/>
    </location>
</feature>
<evidence type="ECO:0000313" key="2">
    <source>
        <dbReference type="EMBL" id="PTF66862.1"/>
    </source>
</evidence>
<proteinExistence type="predicted"/>